<evidence type="ECO:0000313" key="1">
    <source>
        <dbReference type="EMBL" id="ODM02310.1"/>
    </source>
</evidence>
<accession>A0A1E3A0P4</accession>
<dbReference type="Proteomes" id="UP000094067">
    <property type="component" value="Unassembled WGS sequence"/>
</dbReference>
<dbReference type="AlphaFoldDB" id="A0A1E3A0P4"/>
<evidence type="ECO:0008006" key="3">
    <source>
        <dbReference type="Google" id="ProtNLM"/>
    </source>
</evidence>
<dbReference type="Gene3D" id="1.10.10.10">
    <property type="entry name" value="Winged helix-like DNA-binding domain superfamily/Winged helix DNA-binding domain"/>
    <property type="match status" value="1"/>
</dbReference>
<organism evidence="1 2">
    <name type="scientific">Eisenbergiella tayi</name>
    <dbReference type="NCBI Taxonomy" id="1432052"/>
    <lineage>
        <taxon>Bacteria</taxon>
        <taxon>Bacillati</taxon>
        <taxon>Bacillota</taxon>
        <taxon>Clostridia</taxon>
        <taxon>Lachnospirales</taxon>
        <taxon>Lachnospiraceae</taxon>
        <taxon>Eisenbergiella</taxon>
    </lineage>
</organism>
<proteinExistence type="predicted"/>
<evidence type="ECO:0000313" key="2">
    <source>
        <dbReference type="Proteomes" id="UP000094067"/>
    </source>
</evidence>
<protein>
    <recommendedName>
        <fullName evidence="3">Sigma-70 family RNA polymerase sigma factor</fullName>
    </recommendedName>
</protein>
<name>A0A1E3A0P4_9FIRM</name>
<dbReference type="InterPro" id="IPR036388">
    <property type="entry name" value="WH-like_DNA-bd_sf"/>
</dbReference>
<sequence>MSKYQDSDYAVNKFSKGIVYRFSNETIEITLEAYLRDNPGKTKADFTALKALSDEIYYEQDRADSAQTRKDISIHGLETQSCATRPLDEEWLEQLIEIQNRKCARQALRRLLQSGVLTNVQRRRFFLHVFQGQSTRQIARLDGTSHQAVAKSLNLAIAKLKNFFDEQG</sequence>
<reference evidence="1 2" key="1">
    <citation type="submission" date="2016-07" db="EMBL/GenBank/DDBJ databases">
        <title>Characterization of isolates of Eisenbergiella tayi derived from blood cultures, using whole genome sequencing.</title>
        <authorList>
            <person name="Burdz T."/>
            <person name="Wiebe D."/>
            <person name="Huynh C."/>
            <person name="Bernard K."/>
        </authorList>
    </citation>
    <scope>NUCLEOTIDE SEQUENCE [LARGE SCALE GENOMIC DNA]</scope>
    <source>
        <strain evidence="1 2">NML 110608</strain>
    </source>
</reference>
<comment type="caution">
    <text evidence="1">The sequence shown here is derived from an EMBL/GenBank/DDBJ whole genome shotgun (WGS) entry which is preliminary data.</text>
</comment>
<dbReference type="RefSeq" id="WP_069154856.1">
    <property type="nucleotide sequence ID" value="NZ_MCGH01000004.1"/>
</dbReference>
<gene>
    <name evidence="1" type="ORF">BEI61_05472</name>
</gene>
<dbReference type="SUPFAM" id="SSF88659">
    <property type="entry name" value="Sigma3 and sigma4 domains of RNA polymerase sigma factors"/>
    <property type="match status" value="1"/>
</dbReference>
<dbReference type="EMBL" id="MCGH01000004">
    <property type="protein sequence ID" value="ODM02310.1"/>
    <property type="molecule type" value="Genomic_DNA"/>
</dbReference>
<dbReference type="InterPro" id="IPR013324">
    <property type="entry name" value="RNA_pol_sigma_r3/r4-like"/>
</dbReference>